<evidence type="ECO:0000256" key="1">
    <source>
        <dbReference type="ARBA" id="ARBA00004196"/>
    </source>
</evidence>
<keyword evidence="5" id="KW-0472">Membrane</keyword>
<dbReference type="GO" id="GO:0005886">
    <property type="term" value="C:plasma membrane"/>
    <property type="evidence" value="ECO:0007669"/>
    <property type="project" value="TreeGrafter"/>
</dbReference>
<evidence type="ECO:0000259" key="6">
    <source>
        <dbReference type="Pfam" id="PF04234"/>
    </source>
</evidence>
<protein>
    <recommendedName>
        <fullName evidence="6">CopC domain-containing protein</fullName>
    </recommendedName>
</protein>
<comment type="subcellular location">
    <subcellularLocation>
        <location evidence="1">Cell envelope</location>
    </subcellularLocation>
</comment>
<sequence>MSTQRINSVIIVIVLLFFWPTYLAAHAKLVSSIPAADQVVETEPKSIFLTFNKPVESTFSSIRIFDAHDEAIKLNKPAHKGSDDKTLEVTLPELSSGKYKVSWRIVAGDGHKMKNEFFFSIK</sequence>
<keyword evidence="3" id="KW-0732">Signal</keyword>
<dbReference type="GO" id="GO:0046688">
    <property type="term" value="P:response to copper ion"/>
    <property type="evidence" value="ECO:0007669"/>
    <property type="project" value="InterPro"/>
</dbReference>
<proteinExistence type="predicted"/>
<evidence type="ECO:0000256" key="3">
    <source>
        <dbReference type="ARBA" id="ARBA00022729"/>
    </source>
</evidence>
<dbReference type="Gene3D" id="2.60.40.1220">
    <property type="match status" value="1"/>
</dbReference>
<dbReference type="GO" id="GO:0005507">
    <property type="term" value="F:copper ion binding"/>
    <property type="evidence" value="ECO:0007669"/>
    <property type="project" value="InterPro"/>
</dbReference>
<dbReference type="AlphaFoldDB" id="A0A3B0Z462"/>
<name>A0A3B0Z462_9ZZZZ</name>
<evidence type="ECO:0000256" key="5">
    <source>
        <dbReference type="SAM" id="Phobius"/>
    </source>
</evidence>
<reference evidence="7" key="1">
    <citation type="submission" date="2018-06" db="EMBL/GenBank/DDBJ databases">
        <authorList>
            <person name="Zhirakovskaya E."/>
        </authorList>
    </citation>
    <scope>NUCLEOTIDE SEQUENCE</scope>
</reference>
<dbReference type="InterPro" id="IPR007348">
    <property type="entry name" value="CopC_dom"/>
</dbReference>
<dbReference type="InterPro" id="IPR032694">
    <property type="entry name" value="CopC/D"/>
</dbReference>
<feature type="domain" description="CopC" evidence="6">
    <location>
        <begin position="26"/>
        <end position="121"/>
    </location>
</feature>
<gene>
    <name evidence="7" type="ORF">MNBD_GAMMA16-1233</name>
</gene>
<dbReference type="InterPro" id="IPR014756">
    <property type="entry name" value="Ig_E-set"/>
</dbReference>
<feature type="transmembrane region" description="Helical" evidence="5">
    <location>
        <begin position="6"/>
        <end position="25"/>
    </location>
</feature>
<dbReference type="GO" id="GO:0006825">
    <property type="term" value="P:copper ion transport"/>
    <property type="evidence" value="ECO:0007669"/>
    <property type="project" value="InterPro"/>
</dbReference>
<evidence type="ECO:0000256" key="4">
    <source>
        <dbReference type="ARBA" id="ARBA00023008"/>
    </source>
</evidence>
<dbReference type="PANTHER" id="PTHR34820:SF4">
    <property type="entry name" value="INNER MEMBRANE PROTEIN YEBZ"/>
    <property type="match status" value="1"/>
</dbReference>
<dbReference type="SUPFAM" id="SSF81296">
    <property type="entry name" value="E set domains"/>
    <property type="match status" value="1"/>
</dbReference>
<accession>A0A3B0Z462</accession>
<keyword evidence="4" id="KW-0186">Copper</keyword>
<evidence type="ECO:0000256" key="2">
    <source>
        <dbReference type="ARBA" id="ARBA00022723"/>
    </source>
</evidence>
<organism evidence="7">
    <name type="scientific">hydrothermal vent metagenome</name>
    <dbReference type="NCBI Taxonomy" id="652676"/>
    <lineage>
        <taxon>unclassified sequences</taxon>
        <taxon>metagenomes</taxon>
        <taxon>ecological metagenomes</taxon>
    </lineage>
</organism>
<keyword evidence="2" id="KW-0479">Metal-binding</keyword>
<dbReference type="GO" id="GO:0030313">
    <property type="term" value="C:cell envelope"/>
    <property type="evidence" value="ECO:0007669"/>
    <property type="project" value="UniProtKB-SubCell"/>
</dbReference>
<keyword evidence="5" id="KW-1133">Transmembrane helix</keyword>
<dbReference type="PANTHER" id="PTHR34820">
    <property type="entry name" value="INNER MEMBRANE PROTEIN YEBZ"/>
    <property type="match status" value="1"/>
</dbReference>
<evidence type="ECO:0000313" key="7">
    <source>
        <dbReference type="EMBL" id="VAW83810.1"/>
    </source>
</evidence>
<dbReference type="EMBL" id="UOFO01000027">
    <property type="protein sequence ID" value="VAW83810.1"/>
    <property type="molecule type" value="Genomic_DNA"/>
</dbReference>
<keyword evidence="5" id="KW-0812">Transmembrane</keyword>
<dbReference type="GO" id="GO:0042597">
    <property type="term" value="C:periplasmic space"/>
    <property type="evidence" value="ECO:0007669"/>
    <property type="project" value="InterPro"/>
</dbReference>
<dbReference type="Pfam" id="PF04234">
    <property type="entry name" value="CopC"/>
    <property type="match status" value="1"/>
</dbReference>
<dbReference type="InterPro" id="IPR014755">
    <property type="entry name" value="Cu-Rt/internalin_Ig-like"/>
</dbReference>